<dbReference type="VEuPathDB" id="FungiDB:F503_00661"/>
<keyword evidence="3" id="KW-0274">FAD</keyword>
<evidence type="ECO:0000256" key="3">
    <source>
        <dbReference type="ARBA" id="ARBA00022827"/>
    </source>
</evidence>
<keyword evidence="5" id="KW-0503">Monooxygenase</keyword>
<sequence>MALSEQSQPAYDFQAQPGYTPLRKLRVVAVGAGFGGLSLAHKVQHELKLEDEIDLVVYERNPDIGGTWFENTYPGAACDVPAHAYVFPFEPNPNWSEFYAGQKEILAYIQHTAKKWDLLKHVQLNVEIVEAIWNEDDGQWKLKIRTVGGEIRDDYADIFVNCTGFLKWPDIKGLHDFKGELVHSARWNNTEYKGKRVAVIGNGASGIQITRALAPHVKSMVVYMRSPTWISTNFLDELTPEGRQFPFSEEQKKEWRENPKVFYEYLREMELHLNRYIFALIMGHPAQVMVGDRIKQRMHELLAKSPELEKKLTPTWVVGCRRLTPGDGYIEALEQDNVRPEWTPIDRFTDKGILLTATENGAPQEDEFDLIVCATGFDTSFIPNWKQVGRNGTTMKEMWKEDPEALWSVHVVDQPNYFVLNGPNIPISHGSVLAMMGWVCDHILDWTKKINRQNIHSVVPKPESVRDYNDYQQAFLQNTTFADKCKTWYKHDKTEGRLTGVYGGSMMHFKEGLETLGAEHFDVKWRSQNRFSYLGNGTVACDENGAGDVAKYFTWEAFQKVYAGFTETLPVVKE</sequence>
<dbReference type="Proteomes" id="UP000016923">
    <property type="component" value="Unassembled WGS sequence"/>
</dbReference>
<protein>
    <submittedName>
        <fullName evidence="5">Flavin-binding monooxygenase</fullName>
    </submittedName>
</protein>
<name>S3C325_OPHP1</name>
<evidence type="ECO:0000313" key="6">
    <source>
        <dbReference type="Proteomes" id="UP000016923"/>
    </source>
</evidence>
<dbReference type="Pfam" id="PF00743">
    <property type="entry name" value="FMO-like"/>
    <property type="match status" value="1"/>
</dbReference>
<reference evidence="5 6" key="1">
    <citation type="journal article" date="2013" name="BMC Genomics">
        <title>The genome and transcriptome of the pine saprophyte Ophiostoma piceae, and a comparison with the bark beetle-associated pine pathogen Grosmannia clavigera.</title>
        <authorList>
            <person name="Haridas S."/>
            <person name="Wang Y."/>
            <person name="Lim L."/>
            <person name="Massoumi Alamouti S."/>
            <person name="Jackman S."/>
            <person name="Docking R."/>
            <person name="Robertson G."/>
            <person name="Birol I."/>
            <person name="Bohlmann J."/>
            <person name="Breuil C."/>
        </authorList>
    </citation>
    <scope>NUCLEOTIDE SEQUENCE [LARGE SCALE GENOMIC DNA]</scope>
    <source>
        <strain evidence="5 6">UAMH 11346</strain>
    </source>
</reference>
<dbReference type="GO" id="GO:0050660">
    <property type="term" value="F:flavin adenine dinucleotide binding"/>
    <property type="evidence" value="ECO:0007669"/>
    <property type="project" value="InterPro"/>
</dbReference>
<dbReference type="OMA" id="WDNTYDW"/>
<dbReference type="eggNOG" id="KOG1399">
    <property type="taxonomic scope" value="Eukaryota"/>
</dbReference>
<comment type="similarity">
    <text evidence="1">Belongs to the FAD-binding monooxygenase family.</text>
</comment>
<dbReference type="InterPro" id="IPR036188">
    <property type="entry name" value="FAD/NAD-bd_sf"/>
</dbReference>
<keyword evidence="4" id="KW-0560">Oxidoreductase</keyword>
<dbReference type="GO" id="GO:0050661">
    <property type="term" value="F:NADP binding"/>
    <property type="evidence" value="ECO:0007669"/>
    <property type="project" value="InterPro"/>
</dbReference>
<keyword evidence="6" id="KW-1185">Reference proteome</keyword>
<evidence type="ECO:0000256" key="2">
    <source>
        <dbReference type="ARBA" id="ARBA00022630"/>
    </source>
</evidence>
<dbReference type="SUPFAM" id="SSF51905">
    <property type="entry name" value="FAD/NAD(P)-binding domain"/>
    <property type="match status" value="2"/>
</dbReference>
<dbReference type="AlphaFoldDB" id="S3C325"/>
<dbReference type="OrthoDB" id="74360at2759"/>
<evidence type="ECO:0000256" key="4">
    <source>
        <dbReference type="ARBA" id="ARBA00023002"/>
    </source>
</evidence>
<dbReference type="PANTHER" id="PTHR42877:SF11">
    <property type="entry name" value="MONOOXYGENASE, PUTATIVE (AFU_ORTHOLOGUE AFUA_6G13790)-RELATED"/>
    <property type="match status" value="1"/>
</dbReference>
<dbReference type="HOGENOM" id="CLU_006937_6_2_1"/>
<dbReference type="Gene3D" id="3.50.50.60">
    <property type="entry name" value="FAD/NAD(P)-binding domain"/>
    <property type="match status" value="2"/>
</dbReference>
<dbReference type="EMBL" id="KE148150">
    <property type="protein sequence ID" value="EPE07939.1"/>
    <property type="molecule type" value="Genomic_DNA"/>
</dbReference>
<dbReference type="GO" id="GO:0004499">
    <property type="term" value="F:N,N-dimethylaniline monooxygenase activity"/>
    <property type="evidence" value="ECO:0007669"/>
    <property type="project" value="InterPro"/>
</dbReference>
<organism evidence="5 6">
    <name type="scientific">Ophiostoma piceae (strain UAMH 11346)</name>
    <name type="common">Sap stain fungus</name>
    <dbReference type="NCBI Taxonomy" id="1262450"/>
    <lineage>
        <taxon>Eukaryota</taxon>
        <taxon>Fungi</taxon>
        <taxon>Dikarya</taxon>
        <taxon>Ascomycota</taxon>
        <taxon>Pezizomycotina</taxon>
        <taxon>Sordariomycetes</taxon>
        <taxon>Sordariomycetidae</taxon>
        <taxon>Ophiostomatales</taxon>
        <taxon>Ophiostomataceae</taxon>
        <taxon>Ophiostoma</taxon>
    </lineage>
</organism>
<evidence type="ECO:0000256" key="1">
    <source>
        <dbReference type="ARBA" id="ARBA00010139"/>
    </source>
</evidence>
<proteinExistence type="inferred from homology"/>
<dbReference type="InterPro" id="IPR051209">
    <property type="entry name" value="FAD-bind_Monooxygenase_sf"/>
</dbReference>
<keyword evidence="2" id="KW-0285">Flavoprotein</keyword>
<evidence type="ECO:0000313" key="5">
    <source>
        <dbReference type="EMBL" id="EPE07939.1"/>
    </source>
</evidence>
<accession>S3C325</accession>
<dbReference type="PANTHER" id="PTHR42877">
    <property type="entry name" value="L-ORNITHINE N(5)-MONOOXYGENASE-RELATED"/>
    <property type="match status" value="1"/>
</dbReference>
<dbReference type="STRING" id="1262450.S3C325"/>
<gene>
    <name evidence="5" type="ORF">F503_00661</name>
</gene>
<dbReference type="InterPro" id="IPR020946">
    <property type="entry name" value="Flavin_mOase-like"/>
</dbReference>